<dbReference type="Proteomes" id="UP001500443">
    <property type="component" value="Unassembled WGS sequence"/>
</dbReference>
<evidence type="ECO:0000256" key="1">
    <source>
        <dbReference type="SAM" id="MobiDB-lite"/>
    </source>
</evidence>
<organism evidence="2 3">
    <name type="scientific">Streptomyces synnematoformans</name>
    <dbReference type="NCBI Taxonomy" id="415721"/>
    <lineage>
        <taxon>Bacteria</taxon>
        <taxon>Bacillati</taxon>
        <taxon>Actinomycetota</taxon>
        <taxon>Actinomycetes</taxon>
        <taxon>Kitasatosporales</taxon>
        <taxon>Streptomycetaceae</taxon>
        <taxon>Streptomyces</taxon>
    </lineage>
</organism>
<evidence type="ECO:0000313" key="3">
    <source>
        <dbReference type="Proteomes" id="UP001500443"/>
    </source>
</evidence>
<feature type="region of interest" description="Disordered" evidence="1">
    <location>
        <begin position="71"/>
        <end position="110"/>
    </location>
</feature>
<gene>
    <name evidence="2" type="ORF">GCM10009802_21780</name>
</gene>
<protein>
    <recommendedName>
        <fullName evidence="4">ArsR family transcriptional regulator</fullName>
    </recommendedName>
</protein>
<accession>A0ABN2XZS2</accession>
<reference evidence="2 3" key="1">
    <citation type="journal article" date="2019" name="Int. J. Syst. Evol. Microbiol.">
        <title>The Global Catalogue of Microorganisms (GCM) 10K type strain sequencing project: providing services to taxonomists for standard genome sequencing and annotation.</title>
        <authorList>
            <consortium name="The Broad Institute Genomics Platform"/>
            <consortium name="The Broad Institute Genome Sequencing Center for Infectious Disease"/>
            <person name="Wu L."/>
            <person name="Ma J."/>
        </authorList>
    </citation>
    <scope>NUCLEOTIDE SEQUENCE [LARGE SCALE GENOMIC DNA]</scope>
    <source>
        <strain evidence="2 3">JCM 15481</strain>
    </source>
</reference>
<comment type="caution">
    <text evidence="2">The sequence shown here is derived from an EMBL/GenBank/DDBJ whole genome shotgun (WGS) entry which is preliminary data.</text>
</comment>
<evidence type="ECO:0008006" key="4">
    <source>
        <dbReference type="Google" id="ProtNLM"/>
    </source>
</evidence>
<dbReference type="EMBL" id="BAAAPF010000047">
    <property type="protein sequence ID" value="GAA2119540.1"/>
    <property type="molecule type" value="Genomic_DNA"/>
</dbReference>
<sequence length="227" mass="23390">MSTAKLTPARRRAVAEADAATGLVRASERVLEGLVDGGFAVRHPRPPHRHYLTPAGRELRDRLLAAEAPAAETTAAGGAGDAAGSGTGPAEAGVFAARTGGEPAPPDPAARAREVRSAWEGLAELRRVTNPDGATDVPCAWERTHLAPAAGLALEAAGAPPAPPGTAGYVVTAAEHQPEAVRVDWRPGPALMELVRGAGALEAAGWQVSEHPERDGGMYLLASPRRR</sequence>
<dbReference type="RefSeq" id="WP_344289598.1">
    <property type="nucleotide sequence ID" value="NZ_BAAAPF010000047.1"/>
</dbReference>
<proteinExistence type="predicted"/>
<evidence type="ECO:0000313" key="2">
    <source>
        <dbReference type="EMBL" id="GAA2119540.1"/>
    </source>
</evidence>
<name>A0ABN2XZS2_9ACTN</name>
<keyword evidence="3" id="KW-1185">Reference proteome</keyword>
<feature type="compositionally biased region" description="Gly residues" evidence="1">
    <location>
        <begin position="77"/>
        <end position="87"/>
    </location>
</feature>